<keyword evidence="2" id="KW-1185">Reference proteome</keyword>
<dbReference type="Proteomes" id="UP000805193">
    <property type="component" value="Unassembled WGS sequence"/>
</dbReference>
<gene>
    <name evidence="1" type="ORF">HPB47_008668</name>
</gene>
<organism evidence="1 2">
    <name type="scientific">Ixodes persulcatus</name>
    <name type="common">Taiga tick</name>
    <dbReference type="NCBI Taxonomy" id="34615"/>
    <lineage>
        <taxon>Eukaryota</taxon>
        <taxon>Metazoa</taxon>
        <taxon>Ecdysozoa</taxon>
        <taxon>Arthropoda</taxon>
        <taxon>Chelicerata</taxon>
        <taxon>Arachnida</taxon>
        <taxon>Acari</taxon>
        <taxon>Parasitiformes</taxon>
        <taxon>Ixodida</taxon>
        <taxon>Ixodoidea</taxon>
        <taxon>Ixodidae</taxon>
        <taxon>Ixodinae</taxon>
        <taxon>Ixodes</taxon>
    </lineage>
</organism>
<dbReference type="EMBL" id="JABSTQ010011195">
    <property type="protein sequence ID" value="KAG0414168.1"/>
    <property type="molecule type" value="Genomic_DNA"/>
</dbReference>
<reference evidence="1 2" key="1">
    <citation type="journal article" date="2020" name="Cell">
        <title>Large-Scale Comparative Analyses of Tick Genomes Elucidate Their Genetic Diversity and Vector Capacities.</title>
        <authorList>
            <consortium name="Tick Genome and Microbiome Consortium (TIGMIC)"/>
            <person name="Jia N."/>
            <person name="Wang J."/>
            <person name="Shi W."/>
            <person name="Du L."/>
            <person name="Sun Y."/>
            <person name="Zhan W."/>
            <person name="Jiang J.F."/>
            <person name="Wang Q."/>
            <person name="Zhang B."/>
            <person name="Ji P."/>
            <person name="Bell-Sakyi L."/>
            <person name="Cui X.M."/>
            <person name="Yuan T.T."/>
            <person name="Jiang B.G."/>
            <person name="Yang W.F."/>
            <person name="Lam T.T."/>
            <person name="Chang Q.C."/>
            <person name="Ding S.J."/>
            <person name="Wang X.J."/>
            <person name="Zhu J.G."/>
            <person name="Ruan X.D."/>
            <person name="Zhao L."/>
            <person name="Wei J.T."/>
            <person name="Ye R.Z."/>
            <person name="Que T.C."/>
            <person name="Du C.H."/>
            <person name="Zhou Y.H."/>
            <person name="Cheng J.X."/>
            <person name="Dai P.F."/>
            <person name="Guo W.B."/>
            <person name="Han X.H."/>
            <person name="Huang E.J."/>
            <person name="Li L.F."/>
            <person name="Wei W."/>
            <person name="Gao Y.C."/>
            <person name="Liu J.Z."/>
            <person name="Shao H.Z."/>
            <person name="Wang X."/>
            <person name="Wang C.C."/>
            <person name="Yang T.C."/>
            <person name="Huo Q.B."/>
            <person name="Li W."/>
            <person name="Chen H.Y."/>
            <person name="Chen S.E."/>
            <person name="Zhou L.G."/>
            <person name="Ni X.B."/>
            <person name="Tian J.H."/>
            <person name="Sheng Y."/>
            <person name="Liu T."/>
            <person name="Pan Y.S."/>
            <person name="Xia L.Y."/>
            <person name="Li J."/>
            <person name="Zhao F."/>
            <person name="Cao W.C."/>
        </authorList>
    </citation>
    <scope>NUCLEOTIDE SEQUENCE [LARGE SCALE GENOMIC DNA]</scope>
    <source>
        <strain evidence="1">Iper-2018</strain>
    </source>
</reference>
<comment type="caution">
    <text evidence="1">The sequence shown here is derived from an EMBL/GenBank/DDBJ whole genome shotgun (WGS) entry which is preliminary data.</text>
</comment>
<evidence type="ECO:0000313" key="2">
    <source>
        <dbReference type="Proteomes" id="UP000805193"/>
    </source>
</evidence>
<protein>
    <submittedName>
        <fullName evidence="1">Uncharacterized protein</fullName>
    </submittedName>
</protein>
<proteinExistence type="predicted"/>
<name>A0AC60P456_IXOPE</name>
<evidence type="ECO:0000313" key="1">
    <source>
        <dbReference type="EMBL" id="KAG0414168.1"/>
    </source>
</evidence>
<sequence length="400" mass="42926">MSPSNNSTSAPSGESVSVSEPLDQPADVLDGNFVPPGLLRILGSLSNKLDVPTAEVKCLNVENCRLSSKIQQLPTTAPYPASVPSSRNVPPEAVGRPTPSSVNRELRSPNAALANSENAEDDGFTLTTNQAAAWNRQTEQARCVVPSVATSPENLIVTSVDLLPFFWGLLADAQPRLVYRKQAPRGARADGMSAGQPSFQADTPTHYLEPEHVPSGTRPPPRQAHEIAECSEDDSTFKDDISDMDDSEGSQDWTESRGKKRRRKSGGSGTSGSTSHRQLEEGFTVLFAPIKSDSVASLSSSELTEYVECAAPGAVKEVRVKEARNLFAVEARTPKLKGELLDLKVHCTTPVRAVLPSTPNTCIGLIRDVELSLSDADIRNQIRAPVKIWTCGDSGKSLNS</sequence>
<accession>A0AC60P456</accession>